<keyword evidence="1" id="KW-1133">Transmembrane helix</keyword>
<geneLocation type="mitochondrion" evidence="2"/>
<dbReference type="AlphaFoldDB" id="A0A1Y0B4U5"/>
<keyword evidence="1" id="KW-0472">Membrane</keyword>
<evidence type="ECO:0000256" key="1">
    <source>
        <dbReference type="SAM" id="Phobius"/>
    </source>
</evidence>
<proteinExistence type="predicted"/>
<sequence>MSKGGVGILIVAFVTTLAIIKGMPARRRPKKPHFLSYFGLRIQSTCCDYYSCYAPVLDLY</sequence>
<feature type="transmembrane region" description="Helical" evidence="1">
    <location>
        <begin position="6"/>
        <end position="23"/>
    </location>
</feature>
<protein>
    <submittedName>
        <fullName evidence="2">Uncharacterized protein</fullName>
    </submittedName>
</protein>
<keyword evidence="1" id="KW-0812">Transmembrane</keyword>
<gene>
    <name evidence="2" type="ORF">AEK19_MT2273</name>
</gene>
<reference evidence="2" key="1">
    <citation type="submission" date="2017-03" db="EMBL/GenBank/DDBJ databases">
        <title>The mitochondrial genome of the carnivorous plant Utricularia reniformis (Lentibulariaceae): structure, comparative analysis and evolutionary landmarks.</title>
        <authorList>
            <person name="Silva S.R."/>
            <person name="Alvarenga D.O."/>
            <person name="Michael T.P."/>
            <person name="Miranda V.F.O."/>
            <person name="Varani A.M."/>
        </authorList>
    </citation>
    <scope>NUCLEOTIDE SEQUENCE</scope>
</reference>
<keyword evidence="2" id="KW-0496">Mitochondrion</keyword>
<organism evidence="2">
    <name type="scientific">Utricularia reniformis</name>
    <dbReference type="NCBI Taxonomy" id="192314"/>
    <lineage>
        <taxon>Eukaryota</taxon>
        <taxon>Viridiplantae</taxon>
        <taxon>Streptophyta</taxon>
        <taxon>Embryophyta</taxon>
        <taxon>Tracheophyta</taxon>
        <taxon>Spermatophyta</taxon>
        <taxon>Magnoliopsida</taxon>
        <taxon>eudicotyledons</taxon>
        <taxon>Gunneridae</taxon>
        <taxon>Pentapetalae</taxon>
        <taxon>asterids</taxon>
        <taxon>lamiids</taxon>
        <taxon>Lamiales</taxon>
        <taxon>Lentibulariaceae</taxon>
        <taxon>Utricularia</taxon>
    </lineage>
</organism>
<accession>A0A1Y0B4U5</accession>
<evidence type="ECO:0000313" key="2">
    <source>
        <dbReference type="EMBL" id="ART32418.1"/>
    </source>
</evidence>
<name>A0A1Y0B4U5_9LAMI</name>
<dbReference type="EMBL" id="KY774314">
    <property type="protein sequence ID" value="ART32418.1"/>
    <property type="molecule type" value="Genomic_DNA"/>
</dbReference>